<evidence type="ECO:0000313" key="1">
    <source>
        <dbReference type="EMBL" id="KAB2932208.1"/>
    </source>
</evidence>
<evidence type="ECO:0000313" key="2">
    <source>
        <dbReference type="Proteomes" id="UP000460298"/>
    </source>
</evidence>
<proteinExistence type="predicted"/>
<protein>
    <submittedName>
        <fullName evidence="1">Uncharacterized protein</fullName>
    </submittedName>
</protein>
<reference evidence="1 2" key="1">
    <citation type="submission" date="2019-10" db="EMBL/GenBank/DDBJ databases">
        <title>Extracellular Electron Transfer in a Candidatus Methanoperedens spp. Enrichment Culture.</title>
        <authorList>
            <person name="Berger S."/>
            <person name="Rangel Shaw D."/>
            <person name="Berben T."/>
            <person name="In 'T Zandt M."/>
            <person name="Frank J."/>
            <person name="Reimann J."/>
            <person name="Jetten M.S.M."/>
            <person name="Welte C.U."/>
        </authorList>
    </citation>
    <scope>NUCLEOTIDE SEQUENCE [LARGE SCALE GENOMIC DNA]</scope>
    <source>
        <strain evidence="1">SB12</strain>
    </source>
</reference>
<dbReference type="AlphaFoldDB" id="A0A833H135"/>
<name>A0A833H135_9LEPT</name>
<accession>A0A833H135</accession>
<organism evidence="1 2">
    <name type="scientific">Leptonema illini</name>
    <dbReference type="NCBI Taxonomy" id="183"/>
    <lineage>
        <taxon>Bacteria</taxon>
        <taxon>Pseudomonadati</taxon>
        <taxon>Spirochaetota</taxon>
        <taxon>Spirochaetia</taxon>
        <taxon>Leptospirales</taxon>
        <taxon>Leptospiraceae</taxon>
        <taxon>Leptonema</taxon>
    </lineage>
</organism>
<dbReference type="Proteomes" id="UP000460298">
    <property type="component" value="Unassembled WGS sequence"/>
</dbReference>
<sequence length="750" mass="83896">MAQRNKTINPLELRGTERVFQIDRDTILIYTGLHLQDVRPFSRIGAGFQLPAHLLPYIEHVILPENHLWNTGVEDAWLRAGIDLGAGKLTYVGSKERVTQLNRYFDIEGYIKQKEKEAREKAREKGQDRKKGEAPTELPVKYEVYQAPQRGEDVKNKCLITYLATGDYQVSVGSSKVLDSGSYFRARLGMDREYALMSKVLAKSVQPASKGFGFIPFASEEHCSALWNFNGSLLFNEPVPEYHYRLFEIGIDPDRVSMGISGSVYQPGLIELMRRADVTGRVVGISAPDSEKLGLVKRIFNFAQPKFFSEGGALPLARTVSFFESRTRSHGAFVFRTREDAEHPVQVLFPFLKTKPSRSFDFVKGPYDLEMTVVDDASQLKEEGAAQATLLSRGMIAEKAWKKLSLGQGQYPAVPGCEYQFRQVLSTDEWSDAARAVLAGTEFEAPVLDIIGNIAMATDLTAIRDSLYIIRTQRVPRDPVLLLNLSGILNALYRTLSRLTVEDRTVIDLAAKVASRFNASKLRIGDLDAYTGTLRFDVIVMNGLYTVLLAHQAAPKFHIQIEYPPSPDSVLEVEKEYRKYLKSQQKIVDKVGTAEDRAAIEMIEKLFEEALFHGRERQRLQHLFEALQLGAVDVNAREGLPFYMKLPYWLRVVVQTLRIPEMVDWFAGLKDRFFAGKRPSVPGTPMQGKAALILLGLGLLLAAGFGLSRVDFSAVSGFFGSDKSTEMSQLDPSLVEGSANDVKKNGKIAV</sequence>
<dbReference type="EMBL" id="WBUI01000010">
    <property type="protein sequence ID" value="KAB2932208.1"/>
    <property type="molecule type" value="Genomic_DNA"/>
</dbReference>
<gene>
    <name evidence="1" type="ORF">F9K24_11430</name>
</gene>
<comment type="caution">
    <text evidence="1">The sequence shown here is derived from an EMBL/GenBank/DDBJ whole genome shotgun (WGS) entry which is preliminary data.</text>
</comment>